<keyword evidence="1" id="KW-1133">Transmembrane helix</keyword>
<dbReference type="Pfam" id="PF05437">
    <property type="entry name" value="AzlD"/>
    <property type="match status" value="1"/>
</dbReference>
<keyword evidence="1" id="KW-0812">Transmembrane</keyword>
<feature type="transmembrane region" description="Helical" evidence="1">
    <location>
        <begin position="97"/>
        <end position="114"/>
    </location>
</feature>
<accession>A0A368K8F7</accession>
<feature type="transmembrane region" description="Helical" evidence="1">
    <location>
        <begin position="12"/>
        <end position="34"/>
    </location>
</feature>
<proteinExistence type="predicted"/>
<keyword evidence="3" id="KW-1185">Reference proteome</keyword>
<dbReference type="EMBL" id="QOZG01000003">
    <property type="protein sequence ID" value="RCS24350.1"/>
    <property type="molecule type" value="Genomic_DNA"/>
</dbReference>
<dbReference type="InterPro" id="IPR008407">
    <property type="entry name" value="Brnchd-chn_aa_trnsp_AzlD"/>
</dbReference>
<reference evidence="2 3" key="1">
    <citation type="submission" date="2018-07" db="EMBL/GenBank/DDBJ databases">
        <title>The draft genome of Phyllobacterium salinisoli.</title>
        <authorList>
            <person name="Liu L."/>
            <person name="Li L."/>
            <person name="Zhang X."/>
            <person name="Liang L."/>
        </authorList>
    </citation>
    <scope>NUCLEOTIDE SEQUENCE [LARGE SCALE GENOMIC DNA]</scope>
    <source>
        <strain evidence="2 3">LLAN61</strain>
    </source>
</reference>
<name>A0A368K8F7_9HYPH</name>
<sequence>MTWQSLPDWWWPFVFILAAGWFATDIWRFLGVFIGGRIREDSEVLVFVRCVATALVAAVIAQLILFPTGELASSPIWLRVGAAAGGFAVYLVAGKRVLVGVLAAEVLLVTGLLAL</sequence>
<dbReference type="Proteomes" id="UP000253420">
    <property type="component" value="Unassembled WGS sequence"/>
</dbReference>
<gene>
    <name evidence="2" type="ORF">DUT91_08680</name>
</gene>
<protein>
    <submittedName>
        <fullName evidence="2">AzlD domain-containing protein</fullName>
    </submittedName>
</protein>
<feature type="transmembrane region" description="Helical" evidence="1">
    <location>
        <begin position="76"/>
        <end position="92"/>
    </location>
</feature>
<evidence type="ECO:0000313" key="2">
    <source>
        <dbReference type="EMBL" id="RCS24350.1"/>
    </source>
</evidence>
<comment type="caution">
    <text evidence="2">The sequence shown here is derived from an EMBL/GenBank/DDBJ whole genome shotgun (WGS) entry which is preliminary data.</text>
</comment>
<feature type="transmembrane region" description="Helical" evidence="1">
    <location>
        <begin position="46"/>
        <end position="64"/>
    </location>
</feature>
<evidence type="ECO:0000256" key="1">
    <source>
        <dbReference type="SAM" id="Phobius"/>
    </source>
</evidence>
<dbReference type="OrthoDB" id="7855510at2"/>
<dbReference type="RefSeq" id="WP_114439969.1">
    <property type="nucleotide sequence ID" value="NZ_QOZG01000003.1"/>
</dbReference>
<evidence type="ECO:0000313" key="3">
    <source>
        <dbReference type="Proteomes" id="UP000253420"/>
    </source>
</evidence>
<keyword evidence="1" id="KW-0472">Membrane</keyword>
<dbReference type="AlphaFoldDB" id="A0A368K8F7"/>
<organism evidence="2 3">
    <name type="scientific">Phyllobacterium salinisoli</name>
    <dbReference type="NCBI Taxonomy" id="1899321"/>
    <lineage>
        <taxon>Bacteria</taxon>
        <taxon>Pseudomonadati</taxon>
        <taxon>Pseudomonadota</taxon>
        <taxon>Alphaproteobacteria</taxon>
        <taxon>Hyphomicrobiales</taxon>
        <taxon>Phyllobacteriaceae</taxon>
        <taxon>Phyllobacterium</taxon>
    </lineage>
</organism>